<dbReference type="EC" id="2.4.2.3" evidence="4 10"/>
<dbReference type="InterPro" id="IPR010058">
    <property type="entry name" value="Uridine_phosphorylase"/>
</dbReference>
<evidence type="ECO:0000256" key="4">
    <source>
        <dbReference type="ARBA" id="ARBA00011888"/>
    </source>
</evidence>
<comment type="catalytic activity">
    <reaction evidence="9 10">
        <text>uridine + phosphate = alpha-D-ribose 1-phosphate + uracil</text>
        <dbReference type="Rhea" id="RHEA:24388"/>
        <dbReference type="ChEBI" id="CHEBI:16704"/>
        <dbReference type="ChEBI" id="CHEBI:17568"/>
        <dbReference type="ChEBI" id="CHEBI:43474"/>
        <dbReference type="ChEBI" id="CHEBI:57720"/>
        <dbReference type="EC" id="2.4.2.3"/>
    </reaction>
</comment>
<evidence type="ECO:0000256" key="2">
    <source>
        <dbReference type="ARBA" id="ARBA00004825"/>
    </source>
</evidence>
<dbReference type="PANTHER" id="PTHR43691">
    <property type="entry name" value="URIDINE PHOSPHORYLASE"/>
    <property type="match status" value="1"/>
</dbReference>
<dbReference type="Proteomes" id="UP000649345">
    <property type="component" value="Unassembled WGS sequence"/>
</dbReference>
<evidence type="ECO:0000259" key="11">
    <source>
        <dbReference type="Pfam" id="PF01048"/>
    </source>
</evidence>
<evidence type="ECO:0000256" key="3">
    <source>
        <dbReference type="ARBA" id="ARBA00010456"/>
    </source>
</evidence>
<evidence type="ECO:0000256" key="10">
    <source>
        <dbReference type="RuleBase" id="RU361131"/>
    </source>
</evidence>
<evidence type="ECO:0000256" key="9">
    <source>
        <dbReference type="ARBA" id="ARBA00048447"/>
    </source>
</evidence>
<dbReference type="Gene3D" id="3.40.50.1580">
    <property type="entry name" value="Nucleoside phosphorylase domain"/>
    <property type="match status" value="1"/>
</dbReference>
<dbReference type="Pfam" id="PF01048">
    <property type="entry name" value="PNP_UDP_1"/>
    <property type="match status" value="1"/>
</dbReference>
<evidence type="ECO:0000256" key="1">
    <source>
        <dbReference type="ARBA" id="ARBA00004496"/>
    </source>
</evidence>
<dbReference type="InterPro" id="IPR000845">
    <property type="entry name" value="Nucleoside_phosphorylase_d"/>
</dbReference>
<organism evidence="12 13">
    <name type="scientific">Anaerosacchariphilus hominis</name>
    <dbReference type="NCBI Taxonomy" id="2763017"/>
    <lineage>
        <taxon>Bacteria</taxon>
        <taxon>Bacillati</taxon>
        <taxon>Bacillota</taxon>
        <taxon>Clostridia</taxon>
        <taxon>Lachnospirales</taxon>
        <taxon>Lachnospiraceae</taxon>
        <taxon>Anaerosacchariphilus</taxon>
    </lineage>
</organism>
<keyword evidence="7 10" id="KW-0328">Glycosyltransferase</keyword>
<evidence type="ECO:0000313" key="12">
    <source>
        <dbReference type="EMBL" id="MBC5661121.1"/>
    </source>
</evidence>
<dbReference type="EMBL" id="JACOOR010000011">
    <property type="protein sequence ID" value="MBC5661121.1"/>
    <property type="molecule type" value="Genomic_DNA"/>
</dbReference>
<dbReference type="GO" id="GO:0004850">
    <property type="term" value="F:uridine phosphorylase activity"/>
    <property type="evidence" value="ECO:0007669"/>
    <property type="project" value="UniProtKB-EC"/>
</dbReference>
<dbReference type="GO" id="GO:0005829">
    <property type="term" value="C:cytosol"/>
    <property type="evidence" value="ECO:0007669"/>
    <property type="project" value="TreeGrafter"/>
</dbReference>
<evidence type="ECO:0000256" key="8">
    <source>
        <dbReference type="ARBA" id="ARBA00022679"/>
    </source>
</evidence>
<accession>A0A923RP22</accession>
<comment type="similarity">
    <text evidence="3 10">Belongs to the PNP/UDP phosphorylase family.</text>
</comment>
<feature type="domain" description="Nucleoside phosphorylase" evidence="11">
    <location>
        <begin position="20"/>
        <end position="219"/>
    </location>
</feature>
<dbReference type="RefSeq" id="WP_186871535.1">
    <property type="nucleotide sequence ID" value="NZ_JACOOR010000011.1"/>
</dbReference>
<dbReference type="NCBIfam" id="TIGR01718">
    <property type="entry name" value="Uridine-psphlse"/>
    <property type="match status" value="1"/>
</dbReference>
<comment type="caution">
    <text evidence="12">The sequence shown here is derived from an EMBL/GenBank/DDBJ whole genome shotgun (WGS) entry which is preliminary data.</text>
</comment>
<comment type="function">
    <text evidence="10">Catalyzes the reversible phosphorylytic cleavage of uridine to uracil and ribose-1-phosphate.</text>
</comment>
<dbReference type="PROSITE" id="PS01232">
    <property type="entry name" value="PNP_UDP_1"/>
    <property type="match status" value="1"/>
</dbReference>
<keyword evidence="8 10" id="KW-0808">Transferase</keyword>
<dbReference type="AlphaFoldDB" id="A0A923RP22"/>
<evidence type="ECO:0000313" key="13">
    <source>
        <dbReference type="Proteomes" id="UP000649345"/>
    </source>
</evidence>
<gene>
    <name evidence="12" type="primary">udp</name>
    <name evidence="12" type="ORF">H8S44_15320</name>
</gene>
<name>A0A923RP22_9FIRM</name>
<comment type="pathway">
    <text evidence="2 10">Pyrimidine metabolism; UMP biosynthesis via salvage pathway; uracil from uridine (phosphorylase route): step 1/1.</text>
</comment>
<evidence type="ECO:0000256" key="7">
    <source>
        <dbReference type="ARBA" id="ARBA00022676"/>
    </source>
</evidence>
<evidence type="ECO:0000256" key="5">
    <source>
        <dbReference type="ARBA" id="ARBA00021980"/>
    </source>
</evidence>
<keyword evidence="6" id="KW-0963">Cytoplasm</keyword>
<dbReference type="InterPro" id="IPR018016">
    <property type="entry name" value="Nucleoside_phosphorylase_CS"/>
</dbReference>
<protein>
    <recommendedName>
        <fullName evidence="5 10">Uridine phosphorylase</fullName>
        <ecNumber evidence="4 10">2.4.2.3</ecNumber>
    </recommendedName>
</protein>
<reference evidence="12" key="1">
    <citation type="submission" date="2020-08" db="EMBL/GenBank/DDBJ databases">
        <title>Genome public.</title>
        <authorList>
            <person name="Liu C."/>
            <person name="Sun Q."/>
        </authorList>
    </citation>
    <scope>NUCLEOTIDE SEQUENCE</scope>
    <source>
        <strain evidence="12">NSJ-68</strain>
    </source>
</reference>
<dbReference type="GO" id="GO:0009164">
    <property type="term" value="P:nucleoside catabolic process"/>
    <property type="evidence" value="ECO:0007669"/>
    <property type="project" value="UniProtKB-ARBA"/>
</dbReference>
<proteinExistence type="inferred from homology"/>
<dbReference type="SUPFAM" id="SSF53167">
    <property type="entry name" value="Purine and uridine phosphorylases"/>
    <property type="match status" value="1"/>
</dbReference>
<dbReference type="PANTHER" id="PTHR43691:SF11">
    <property type="entry name" value="FI09636P-RELATED"/>
    <property type="match status" value="1"/>
</dbReference>
<sequence length="257" mass="28114">MYYEHQKPYHIGFINEAGARYAILPGDPGRVEKIASHLEHPRFVSQNREYTTWVGELEGEPVLVMSTGMGGPSAAIGVEELHQVGVHTVLRIGTCGGMALPVKGGDLVVATGAIRMEGTSKEYVPIEFPAVANLDVTNALVNSAKELGHPYHAGVVQCKDSFYGQHSPERMPAGYELLNKWDAWLKAGALASEMESSAVFIVSQILGMRAGCVLNVLWNQERAKNGMEDIETHDMTAAIQVSIEAIRKLIREERDET</sequence>
<comment type="subcellular location">
    <subcellularLocation>
        <location evidence="1">Cytoplasm</location>
    </subcellularLocation>
</comment>
<dbReference type="CDD" id="cd17767">
    <property type="entry name" value="UP_EcUdp-like"/>
    <property type="match status" value="1"/>
</dbReference>
<dbReference type="InterPro" id="IPR035994">
    <property type="entry name" value="Nucleoside_phosphorylase_sf"/>
</dbReference>
<keyword evidence="13" id="KW-1185">Reference proteome</keyword>
<dbReference type="GO" id="GO:0009166">
    <property type="term" value="P:nucleotide catabolic process"/>
    <property type="evidence" value="ECO:0007669"/>
    <property type="project" value="InterPro"/>
</dbReference>
<evidence type="ECO:0000256" key="6">
    <source>
        <dbReference type="ARBA" id="ARBA00022490"/>
    </source>
</evidence>